<dbReference type="Proteomes" id="UP000821853">
    <property type="component" value="Chromosome 8"/>
</dbReference>
<dbReference type="EMBL" id="JABSTR010000010">
    <property type="protein sequence ID" value="KAH9379841.1"/>
    <property type="molecule type" value="Genomic_DNA"/>
</dbReference>
<protein>
    <recommendedName>
        <fullName evidence="1">Methyltransferase type 11 domain-containing protein</fullName>
    </recommendedName>
</protein>
<accession>A0A9J6GYG3</accession>
<dbReference type="InterPro" id="IPR029063">
    <property type="entry name" value="SAM-dependent_MTases_sf"/>
</dbReference>
<comment type="caution">
    <text evidence="2">The sequence shown here is derived from an EMBL/GenBank/DDBJ whole genome shotgun (WGS) entry which is preliminary data.</text>
</comment>
<proteinExistence type="predicted"/>
<dbReference type="Pfam" id="PF08241">
    <property type="entry name" value="Methyltransf_11"/>
    <property type="match status" value="1"/>
</dbReference>
<dbReference type="InterPro" id="IPR013216">
    <property type="entry name" value="Methyltransf_11"/>
</dbReference>
<dbReference type="VEuPathDB" id="VectorBase:HLOH_054648"/>
<evidence type="ECO:0000313" key="3">
    <source>
        <dbReference type="Proteomes" id="UP000821853"/>
    </source>
</evidence>
<sequence length="100" mass="11366">MLETARAKCPHDKIVFKGLDITRDDDVTRFIEENGRFQIVFSFGTLHWIQDQCHAVKNIGDLVAPGGECFLIFASSMLLFDIYAGMMKSPVWSKYAEVSF</sequence>
<dbReference type="SUPFAM" id="SSF53335">
    <property type="entry name" value="S-adenosyl-L-methionine-dependent methyltransferases"/>
    <property type="match status" value="1"/>
</dbReference>
<dbReference type="AlphaFoldDB" id="A0A9J6GYG3"/>
<dbReference type="Gene3D" id="3.40.50.150">
    <property type="entry name" value="Vaccinia Virus protein VP39"/>
    <property type="match status" value="1"/>
</dbReference>
<evidence type="ECO:0000313" key="2">
    <source>
        <dbReference type="EMBL" id="KAH9379841.1"/>
    </source>
</evidence>
<gene>
    <name evidence="2" type="ORF">HPB48_003504</name>
</gene>
<reference evidence="2 3" key="1">
    <citation type="journal article" date="2020" name="Cell">
        <title>Large-Scale Comparative Analyses of Tick Genomes Elucidate Their Genetic Diversity and Vector Capacities.</title>
        <authorList>
            <consortium name="Tick Genome and Microbiome Consortium (TIGMIC)"/>
            <person name="Jia N."/>
            <person name="Wang J."/>
            <person name="Shi W."/>
            <person name="Du L."/>
            <person name="Sun Y."/>
            <person name="Zhan W."/>
            <person name="Jiang J.F."/>
            <person name="Wang Q."/>
            <person name="Zhang B."/>
            <person name="Ji P."/>
            <person name="Bell-Sakyi L."/>
            <person name="Cui X.M."/>
            <person name="Yuan T.T."/>
            <person name="Jiang B.G."/>
            <person name="Yang W.F."/>
            <person name="Lam T.T."/>
            <person name="Chang Q.C."/>
            <person name="Ding S.J."/>
            <person name="Wang X.J."/>
            <person name="Zhu J.G."/>
            <person name="Ruan X.D."/>
            <person name="Zhao L."/>
            <person name="Wei J.T."/>
            <person name="Ye R.Z."/>
            <person name="Que T.C."/>
            <person name="Du C.H."/>
            <person name="Zhou Y.H."/>
            <person name="Cheng J.X."/>
            <person name="Dai P.F."/>
            <person name="Guo W.B."/>
            <person name="Han X.H."/>
            <person name="Huang E.J."/>
            <person name="Li L.F."/>
            <person name="Wei W."/>
            <person name="Gao Y.C."/>
            <person name="Liu J.Z."/>
            <person name="Shao H.Z."/>
            <person name="Wang X."/>
            <person name="Wang C.C."/>
            <person name="Yang T.C."/>
            <person name="Huo Q.B."/>
            <person name="Li W."/>
            <person name="Chen H.Y."/>
            <person name="Chen S.E."/>
            <person name="Zhou L.G."/>
            <person name="Ni X.B."/>
            <person name="Tian J.H."/>
            <person name="Sheng Y."/>
            <person name="Liu T."/>
            <person name="Pan Y.S."/>
            <person name="Xia L.Y."/>
            <person name="Li J."/>
            <person name="Zhao F."/>
            <person name="Cao W.C."/>
        </authorList>
    </citation>
    <scope>NUCLEOTIDE SEQUENCE [LARGE SCALE GENOMIC DNA]</scope>
    <source>
        <strain evidence="2">HaeL-2018</strain>
    </source>
</reference>
<organism evidence="2 3">
    <name type="scientific">Haemaphysalis longicornis</name>
    <name type="common">Bush tick</name>
    <dbReference type="NCBI Taxonomy" id="44386"/>
    <lineage>
        <taxon>Eukaryota</taxon>
        <taxon>Metazoa</taxon>
        <taxon>Ecdysozoa</taxon>
        <taxon>Arthropoda</taxon>
        <taxon>Chelicerata</taxon>
        <taxon>Arachnida</taxon>
        <taxon>Acari</taxon>
        <taxon>Parasitiformes</taxon>
        <taxon>Ixodida</taxon>
        <taxon>Ixodoidea</taxon>
        <taxon>Ixodidae</taxon>
        <taxon>Haemaphysalinae</taxon>
        <taxon>Haemaphysalis</taxon>
    </lineage>
</organism>
<dbReference type="OrthoDB" id="66144at2759"/>
<dbReference type="GO" id="GO:0008757">
    <property type="term" value="F:S-adenosylmethionine-dependent methyltransferase activity"/>
    <property type="evidence" value="ECO:0007669"/>
    <property type="project" value="InterPro"/>
</dbReference>
<evidence type="ECO:0000259" key="1">
    <source>
        <dbReference type="Pfam" id="PF08241"/>
    </source>
</evidence>
<feature type="domain" description="Methyltransferase type 11" evidence="1">
    <location>
        <begin position="1"/>
        <end position="70"/>
    </location>
</feature>
<name>A0A9J6GYG3_HAELO</name>
<keyword evidence="3" id="KW-1185">Reference proteome</keyword>